<reference evidence="2 3" key="1">
    <citation type="submission" date="2024-06" db="EMBL/GenBank/DDBJ databases">
        <title>A chromosome-level genome assembly of beet webworm, Loxostege sticticalis.</title>
        <authorList>
            <person name="Zhang Y."/>
        </authorList>
    </citation>
    <scope>NUCLEOTIDE SEQUENCE [LARGE SCALE GENOMIC DNA]</scope>
    <source>
        <strain evidence="2">AQ028</strain>
        <tissue evidence="2">Male pupae</tissue>
    </source>
</reference>
<comment type="caution">
    <text evidence="2">The sequence shown here is derived from an EMBL/GenBank/DDBJ whole genome shotgun (WGS) entry which is preliminary data.</text>
</comment>
<gene>
    <name evidence="2" type="ORF">ABMA28_007218</name>
</gene>
<name>A0ABD0TQF6_LOXSC</name>
<feature type="region of interest" description="Disordered" evidence="1">
    <location>
        <begin position="1753"/>
        <end position="1882"/>
    </location>
</feature>
<dbReference type="InterPro" id="IPR006616">
    <property type="entry name" value="DM9_repeat"/>
</dbReference>
<feature type="compositionally biased region" description="Basic and acidic residues" evidence="1">
    <location>
        <begin position="1196"/>
        <end position="1231"/>
    </location>
</feature>
<dbReference type="PANTHER" id="PTHR31649:SF11">
    <property type="entry name" value="PROTEIN UNZIPPED"/>
    <property type="match status" value="1"/>
</dbReference>
<feature type="compositionally biased region" description="Polar residues" evidence="1">
    <location>
        <begin position="1"/>
        <end position="15"/>
    </location>
</feature>
<feature type="region of interest" description="Disordered" evidence="1">
    <location>
        <begin position="1"/>
        <end position="52"/>
    </location>
</feature>
<feature type="compositionally biased region" description="Polar residues" evidence="1">
    <location>
        <begin position="1826"/>
        <end position="1848"/>
    </location>
</feature>
<dbReference type="SMART" id="SM00696">
    <property type="entry name" value="DM9"/>
    <property type="match status" value="2"/>
</dbReference>
<proteinExistence type="predicted"/>
<feature type="region of interest" description="Disordered" evidence="1">
    <location>
        <begin position="67"/>
        <end position="92"/>
    </location>
</feature>
<feature type="compositionally biased region" description="Low complexity" evidence="1">
    <location>
        <begin position="301"/>
        <end position="365"/>
    </location>
</feature>
<feature type="region of interest" description="Disordered" evidence="1">
    <location>
        <begin position="1166"/>
        <end position="1231"/>
    </location>
</feature>
<organism evidence="2 3">
    <name type="scientific">Loxostege sticticalis</name>
    <name type="common">Beet webworm moth</name>
    <dbReference type="NCBI Taxonomy" id="481309"/>
    <lineage>
        <taxon>Eukaryota</taxon>
        <taxon>Metazoa</taxon>
        <taxon>Ecdysozoa</taxon>
        <taxon>Arthropoda</taxon>
        <taxon>Hexapoda</taxon>
        <taxon>Insecta</taxon>
        <taxon>Pterygota</taxon>
        <taxon>Neoptera</taxon>
        <taxon>Endopterygota</taxon>
        <taxon>Lepidoptera</taxon>
        <taxon>Glossata</taxon>
        <taxon>Ditrysia</taxon>
        <taxon>Pyraloidea</taxon>
        <taxon>Crambidae</taxon>
        <taxon>Pyraustinae</taxon>
        <taxon>Loxostege</taxon>
    </lineage>
</organism>
<evidence type="ECO:0000256" key="1">
    <source>
        <dbReference type="SAM" id="MobiDB-lite"/>
    </source>
</evidence>
<accession>A0ABD0TQF6</accession>
<evidence type="ECO:0000313" key="3">
    <source>
        <dbReference type="Proteomes" id="UP001549921"/>
    </source>
</evidence>
<dbReference type="EMBL" id="JBEDNZ010000002">
    <property type="protein sequence ID" value="KAL0851408.1"/>
    <property type="molecule type" value="Genomic_DNA"/>
</dbReference>
<feature type="region of interest" description="Disordered" evidence="1">
    <location>
        <begin position="291"/>
        <end position="373"/>
    </location>
</feature>
<dbReference type="Proteomes" id="UP001549921">
    <property type="component" value="Unassembled WGS sequence"/>
</dbReference>
<feature type="compositionally biased region" description="Pro residues" evidence="1">
    <location>
        <begin position="37"/>
        <end position="49"/>
    </location>
</feature>
<dbReference type="Pfam" id="PF11901">
    <property type="entry name" value="DM9"/>
    <property type="match status" value="1"/>
</dbReference>
<protein>
    <submittedName>
        <fullName evidence="2">Uncharacterized protein</fullName>
    </submittedName>
</protein>
<dbReference type="PANTHER" id="PTHR31649">
    <property type="entry name" value="AGAP009604-PA"/>
    <property type="match status" value="1"/>
</dbReference>
<sequence>MAQSEAPSGTASEFATSEMPFSVMGEATPARGGTSYPPYPPYSSTPAPPSVADTIIAGRDMRLQHKSLPRQAVHPPPKPARPKGPKATDVKLNRRSTRAHARCLKRHGAVLSDRLERMAKPPRRNIICLWREHAGTLPPETIARLRSMLDADEPFKPDQAYEYFINLRKNKKKTTTTAKVNEIKKDVLAMCADKRFVWARNATVAFARGIQQRLACPGRYVLADRMLRLSNICLERVCCYMRMRTPSRRSTNPKAKFVIEMADKIAVWMDEIIAEADDRMLMMDYDEDEEVEKSAAEVDKPAAGATDSSAAATPSPAGSASATPVATPASTPAGTPATTPGQTPSATPGQTPSATPAQTPSGTTPVATPGQSKTNLAPQQVIGADEAGDAGFADSFLDMMGGGGLLTGRPMLEAFLILTDSMTNKGDEQLLTRGKFSQTYKEAADALKQTPDFHATEFDTALSNRLHKILAETAKPNTPGHLAACMREIVDISSNYLAQNAEFNKDKGPAFKLLVKTMNMKPNEQLYQKGKAARTYGKAAKELEQAHGLDSDHDDPNLSQQIHSSLSKTVDSVTPADLKTDMKETLDMCSKYLSQRAIDEIERGPAFDLLIKELQRHGNAEFTPQFPSLDIKFAAAYVLKSAPGLTSSTPDPATVPIFNAALHKAIDAATPRNLKNDMNEVIERCSNYLSSFIRDRGRAMEMLLNKMKANGKKELVRRNNYVMDYETGAHDTETAPLIVPFLPVKDIADEVKGKLTQDMENSTPPDLKTAMKSLVQDVSSHLSQAVAMRSGVAGERYPLNFLASVKHSLGTRPLYKYKSLGQTYKDASEELRYAGPLQYDPNCEDLQHQISSEMHRGVPTKLAPSIAEGLRPTMHDASKHLAVVGTEKGEALDYVVTLMKKEGDTPLGQLQGYTQSYNDGARRIENAPSLANDKVDKGAYESVRGKLTNLTDKTPAPEHAKHLPGILDDSSKFLASPFPETELEKRRVLADLMARKADNIVGKEGLYKLTYKEGGEEIMEAPVGVTTSHDEGKKNEMLGTINTVMPDKKMAEVLKDPAREGAAHLTDVIKGRGEAMQVIHDNLQKEKSKEFLNVGKFKTNHQEAAQMLEKADHFGGQNPSPVLMDKVTDQLNALPLDKTKPHMKDTTAITAAYIAGRATKESGLGAKDLAGLDGQGQAGKAGSPSSPGTHVGGADAEARRRAEEEERKRREEEERRRREAEERRRREEEEAERKRRAAEMRAKGGIDVGDPDRAAAMGILHTQLKAKGGETFYKQPHTELSHAEASQWLSNPPEKIDKTVKESADTARLQKKFERKLSSLVNKNTPPKMVDTMQDVVIESSRMLSEKFVSSNYKALARDALISEMQKRGNEKLVEVDGEAETYFFAAQRLKKAKSLEVKEPCADVAYHLTKKLDDMIRSRSMARKLTTTMKDHTKVAGDYLSEQVTKPDEQIEAYVALLGEMEAAGDALLIEGDIPKSYKDAAAYLRQLTSATDQINRPNSSLQSQAESKLKGIMANVTPAGYTPAVMAGVITDSTKLLVSYIMLQGEKTEALKILIEQMDQAGDKVLLRHGTISKSFTDGANILRGKNTDQLRVSNVDPVVTRKIQIKLHNLMNGVTPDKYKGLMDDVIEDATMYLAVHFLSPQMIQVCKCMKNVFVQCELWCDEILRRVARPCCTCSRHVSAQALQDLAPAQRLQIIPGSSKAFAPGIEISLSTCPSKLNKSTCPGRKPTPGCQNIATTSYLLHSTVYNRQSGDETSPRYPPETESLCVENPTSPTSEEYSPMHSMFFEPYPTDLPSYSRFNERDQQPEHEEEASEGSPDVYYTPTSNTHSPSRGSSSPFWQSPTTMFAKIHTQERMSRQKQTPTDTSRIKRSKTGFSSRTPIVSTDQMADWHAMMVSLMWNVQAWRDWIQEYINRALNYKYEPSASPSEAEEKWTLLQRRIATEALQWRQYNNFSRQLTLRLALRYRDKNIVSPTRATVKTEMYMDCQKEMLDIIDMFHRWTHWLSAVVKETDSLQQVPGSDVPLHELRWNHFKKKIEEYSEDWIKYNVHLKICWEHKYKSLISEWLPSWEQKGPVWVVSACGAVPSGAVAAGVYDGEVTWVARTTHKSNVLPAALHPSKHCCLVYADGAVHHYTKYQVMCNAEVKWVAWRAGEVGARAIKVAAGVYVGRVHYRGSHLLGAVHAPSYRCHVVIFGRPFAFNCYELLVLAGEDR</sequence>
<evidence type="ECO:0000313" key="2">
    <source>
        <dbReference type="EMBL" id="KAL0851408.1"/>
    </source>
</evidence>